<feature type="transmembrane region" description="Helical" evidence="1">
    <location>
        <begin position="148"/>
        <end position="171"/>
    </location>
</feature>
<dbReference type="EMBL" id="AFNH02000080">
    <property type="protein sequence ID" value="EZG86250.1"/>
    <property type="molecule type" value="Genomic_DNA"/>
</dbReference>
<dbReference type="AlphaFoldDB" id="A0A023BD56"/>
<dbReference type="PANTHER" id="PTHR11319">
    <property type="entry name" value="G PROTEIN-COUPLED RECEPTOR-RELATED"/>
    <property type="match status" value="1"/>
</dbReference>
<comment type="caution">
    <text evidence="2">The sequence shown here is derived from an EMBL/GenBank/DDBJ whole genome shotgun (WGS) entry which is preliminary data.</text>
</comment>
<dbReference type="PANTHER" id="PTHR11319:SF35">
    <property type="entry name" value="OUTER MEMBRANE PROTEIN PMPC-RELATED"/>
    <property type="match status" value="1"/>
</dbReference>
<dbReference type="VEuPathDB" id="CryptoDB:GNI_010550"/>
<reference evidence="2" key="1">
    <citation type="submission" date="2013-12" db="EMBL/GenBank/DDBJ databases">
        <authorList>
            <person name="Omoto C.K."/>
            <person name="Sibley D."/>
            <person name="Venepally P."/>
            <person name="Hadjithomas M."/>
            <person name="Karamycheva S."/>
            <person name="Brunk B."/>
            <person name="Roos D."/>
            <person name="Caler E."/>
            <person name="Lorenzi H."/>
        </authorList>
    </citation>
    <scope>NUCLEOTIDE SEQUENCE</scope>
</reference>
<keyword evidence="3" id="KW-1185">Reference proteome</keyword>
<sequence length="451" mass="50819">MSCPTGYAGPECAYCDEGYWVDRSALKGEQCHRCPGSVALYMALALVVSTLFCLSLAVLNVKAGANRKSIHSLVLKLMIAFVADLQTYTTYLTTTLLHYVNLGGGSDSSSTPSGVRIQDLYDLGFLQCLSKSDTFAERYRDGMLFFNAVPLLSGLFVTFIAASVVGLSIPLHANSIRKRRRLYEMLIQKNLIDAAAKLGREIDNTRTLSVWRYTTARPIPVAAHVIRFFRDMVPPYIVIGVTYYNILLRRQTDLLACTRDAEGVLRNASVTGIKCAWDDSNYVVYFSFGLVFMFFWGLGLPVVFLCLLLPHSNQLNSPQILQKYGFLHNGYDLRYWYWEIFFFARKAAINISLIISHNDSNYMKFALFISLMFFTIHVWISPFDRRNNNIMSWLDIGCLACWIVSLTLACFGEALDTEGSNVIGLVIIFINVIFARTPAHSRTVPTYATYT</sequence>
<dbReference type="OMA" id="HANSIRK"/>
<feature type="transmembrane region" description="Helical" evidence="1">
    <location>
        <begin position="422"/>
        <end position="439"/>
    </location>
</feature>
<feature type="transmembrane region" description="Helical" evidence="1">
    <location>
        <begin position="392"/>
        <end position="415"/>
    </location>
</feature>
<evidence type="ECO:0000313" key="3">
    <source>
        <dbReference type="Proteomes" id="UP000019763"/>
    </source>
</evidence>
<keyword evidence="1" id="KW-1133">Transmembrane helix</keyword>
<feature type="transmembrane region" description="Helical" evidence="1">
    <location>
        <begin position="362"/>
        <end position="380"/>
    </location>
</feature>
<organism evidence="2 3">
    <name type="scientific">Gregarina niphandrodes</name>
    <name type="common">Septate eugregarine</name>
    <dbReference type="NCBI Taxonomy" id="110365"/>
    <lineage>
        <taxon>Eukaryota</taxon>
        <taxon>Sar</taxon>
        <taxon>Alveolata</taxon>
        <taxon>Apicomplexa</taxon>
        <taxon>Conoidasida</taxon>
        <taxon>Gregarinasina</taxon>
        <taxon>Eugregarinorida</taxon>
        <taxon>Gregarinidae</taxon>
        <taxon>Gregarina</taxon>
    </lineage>
</organism>
<gene>
    <name evidence="2" type="ORF">GNI_010550</name>
</gene>
<proteinExistence type="predicted"/>
<keyword evidence="1" id="KW-0812">Transmembrane</keyword>
<dbReference type="GeneID" id="22910633"/>
<name>A0A023BD56_GRENI</name>
<evidence type="ECO:0000313" key="2">
    <source>
        <dbReference type="EMBL" id="EZG86250.1"/>
    </source>
</evidence>
<dbReference type="eggNOG" id="KOG1217">
    <property type="taxonomic scope" value="Eukaryota"/>
</dbReference>
<evidence type="ECO:0000256" key="1">
    <source>
        <dbReference type="SAM" id="Phobius"/>
    </source>
</evidence>
<protein>
    <submittedName>
        <fullName evidence="2">Cysteine repeat modular protein</fullName>
    </submittedName>
</protein>
<feature type="transmembrane region" description="Helical" evidence="1">
    <location>
        <begin position="73"/>
        <end position="91"/>
    </location>
</feature>
<dbReference type="RefSeq" id="XP_011128770.1">
    <property type="nucleotide sequence ID" value="XM_011130468.1"/>
</dbReference>
<feature type="transmembrane region" description="Helical" evidence="1">
    <location>
        <begin position="38"/>
        <end position="61"/>
    </location>
</feature>
<accession>A0A023BD56</accession>
<dbReference type="Proteomes" id="UP000019763">
    <property type="component" value="Unassembled WGS sequence"/>
</dbReference>
<dbReference type="OrthoDB" id="10035969at2759"/>
<keyword evidence="1" id="KW-0472">Membrane</keyword>
<feature type="transmembrane region" description="Helical" evidence="1">
    <location>
        <begin position="335"/>
        <end position="355"/>
    </location>
</feature>
<feature type="transmembrane region" description="Helical" evidence="1">
    <location>
        <begin position="282"/>
        <end position="310"/>
    </location>
</feature>